<dbReference type="RefSeq" id="WP_273438248.1">
    <property type="nucleotide sequence ID" value="NZ_PKUN01000004.1"/>
</dbReference>
<feature type="compositionally biased region" description="Polar residues" evidence="6">
    <location>
        <begin position="362"/>
        <end position="372"/>
    </location>
</feature>
<dbReference type="Pfam" id="PF00069">
    <property type="entry name" value="Pkinase"/>
    <property type="match status" value="1"/>
</dbReference>
<dbReference type="PANTHER" id="PTHR43289">
    <property type="entry name" value="MITOGEN-ACTIVATED PROTEIN KINASE KINASE KINASE 20-RELATED"/>
    <property type="match status" value="1"/>
</dbReference>
<dbReference type="InterPro" id="IPR000719">
    <property type="entry name" value="Prot_kinase_dom"/>
</dbReference>
<keyword evidence="1" id="KW-0808">Transferase</keyword>
<dbReference type="PROSITE" id="PS00107">
    <property type="entry name" value="PROTEIN_KINASE_ATP"/>
    <property type="match status" value="1"/>
</dbReference>
<dbReference type="SMART" id="SM00220">
    <property type="entry name" value="S_TKc"/>
    <property type="match status" value="1"/>
</dbReference>
<dbReference type="EMBL" id="PKUN01000004">
    <property type="protein sequence ID" value="PLX62673.1"/>
    <property type="molecule type" value="Genomic_DNA"/>
</dbReference>
<dbReference type="InterPro" id="IPR008271">
    <property type="entry name" value="Ser/Thr_kinase_AS"/>
</dbReference>
<feature type="region of interest" description="Disordered" evidence="6">
    <location>
        <begin position="355"/>
        <end position="395"/>
    </location>
</feature>
<keyword evidence="3 8" id="KW-0418">Kinase</keyword>
<sequence length="510" mass="56257">MNHSLQIEVPGYRIERILGKGGMATVYLATQMSLGRPVALKVLHDPDTPQFFERFFNEGRCIARLNHSNLIAIFDIGQGDGFYYIAMEYLPGGDLKSRIVQGIRPAHALKILSRLAGCLAYVHGEGVIHRDIKPSNILFRNDGSPVLTDFGIAKLIQTDNDLTVTGTVMGSPHYLSPELAQGIRRVDGRSDLYSMGIILYEMLTGRKPYTADSFAATLMAHIQKPVPQLPEQFADLQPVLDKLLAKKPEDRFQNGAELLMNLQAVRGKIRSEKKPATKRPGEHEPPPPETQALEAASSFPHRFHWLAYAGLGLFILLGWLGLGQRPVDSDTEQPQTNEISTTTAVESMAVVAPAGTLAPPSSGVNETTAEVSSDTEADSGEAPAASPKTATPASDIGKLLEKAQNRLATDRLSYPAENSARFYFDAVLKRDPDNPTAISGLERVADRYADLAQMQIDKGRTLKARRYLSQGLEIRPRHERLIRLTNRLNRPVAAPRDDNIFNRLDPELDR</sequence>
<keyword evidence="4 5" id="KW-0067">ATP-binding</keyword>
<evidence type="ECO:0000256" key="4">
    <source>
        <dbReference type="ARBA" id="ARBA00022840"/>
    </source>
</evidence>
<feature type="compositionally biased region" description="Basic and acidic residues" evidence="6">
    <location>
        <begin position="270"/>
        <end position="286"/>
    </location>
</feature>
<evidence type="ECO:0000256" key="1">
    <source>
        <dbReference type="ARBA" id="ARBA00022679"/>
    </source>
</evidence>
<dbReference type="CDD" id="cd14014">
    <property type="entry name" value="STKc_PknB_like"/>
    <property type="match status" value="1"/>
</dbReference>
<evidence type="ECO:0000256" key="6">
    <source>
        <dbReference type="SAM" id="MobiDB-lite"/>
    </source>
</evidence>
<dbReference type="SUPFAM" id="SSF56112">
    <property type="entry name" value="Protein kinase-like (PK-like)"/>
    <property type="match status" value="1"/>
</dbReference>
<dbReference type="GO" id="GO:0005524">
    <property type="term" value="F:ATP binding"/>
    <property type="evidence" value="ECO:0007669"/>
    <property type="project" value="UniProtKB-UniRule"/>
</dbReference>
<dbReference type="InterPro" id="IPR017441">
    <property type="entry name" value="Protein_kinase_ATP_BS"/>
</dbReference>
<dbReference type="PROSITE" id="PS00108">
    <property type="entry name" value="PROTEIN_KINASE_ST"/>
    <property type="match status" value="1"/>
</dbReference>
<name>A0A2N6CZ78_9GAMM</name>
<evidence type="ECO:0000259" key="7">
    <source>
        <dbReference type="PROSITE" id="PS50011"/>
    </source>
</evidence>
<dbReference type="PROSITE" id="PS50011">
    <property type="entry name" value="PROTEIN_KINASE_DOM"/>
    <property type="match status" value="1"/>
</dbReference>
<evidence type="ECO:0000256" key="5">
    <source>
        <dbReference type="PROSITE-ProRule" id="PRU10141"/>
    </source>
</evidence>
<protein>
    <submittedName>
        <fullName evidence="8">Serine/threonine protein kinase</fullName>
    </submittedName>
</protein>
<evidence type="ECO:0000313" key="8">
    <source>
        <dbReference type="EMBL" id="PLX62673.1"/>
    </source>
</evidence>
<dbReference type="Gene3D" id="1.10.510.10">
    <property type="entry name" value="Transferase(Phosphotransferase) domain 1"/>
    <property type="match status" value="1"/>
</dbReference>
<feature type="binding site" evidence="5">
    <location>
        <position position="41"/>
    </location>
    <ligand>
        <name>ATP</name>
        <dbReference type="ChEBI" id="CHEBI:30616"/>
    </ligand>
</feature>
<reference evidence="8 9" key="1">
    <citation type="submission" date="2017-11" db="EMBL/GenBank/DDBJ databases">
        <title>Genome-resolved metagenomics identifies genetic mobility, metabolic interactions, and unexpected diversity in perchlorate-reducing communities.</title>
        <authorList>
            <person name="Barnum T.P."/>
            <person name="Figueroa I.A."/>
            <person name="Carlstrom C.I."/>
            <person name="Lucas L.N."/>
            <person name="Engelbrektson A.L."/>
            <person name="Coates J.D."/>
        </authorList>
    </citation>
    <scope>NUCLEOTIDE SEQUENCE [LARGE SCALE GENOMIC DNA]</scope>
    <source>
        <strain evidence="8">BM301</strain>
    </source>
</reference>
<proteinExistence type="predicted"/>
<evidence type="ECO:0000256" key="3">
    <source>
        <dbReference type="ARBA" id="ARBA00022777"/>
    </source>
</evidence>
<feature type="region of interest" description="Disordered" evidence="6">
    <location>
        <begin position="270"/>
        <end position="292"/>
    </location>
</feature>
<feature type="compositionally biased region" description="Low complexity" evidence="6">
    <location>
        <begin position="382"/>
        <end position="394"/>
    </location>
</feature>
<dbReference type="Proteomes" id="UP000235015">
    <property type="component" value="Unassembled WGS sequence"/>
</dbReference>
<organism evidence="8 9">
    <name type="scientific">Sedimenticola selenatireducens</name>
    <dbReference type="NCBI Taxonomy" id="191960"/>
    <lineage>
        <taxon>Bacteria</taxon>
        <taxon>Pseudomonadati</taxon>
        <taxon>Pseudomonadota</taxon>
        <taxon>Gammaproteobacteria</taxon>
        <taxon>Chromatiales</taxon>
        <taxon>Sedimenticolaceae</taxon>
        <taxon>Sedimenticola</taxon>
    </lineage>
</organism>
<keyword evidence="8" id="KW-0723">Serine/threonine-protein kinase</keyword>
<keyword evidence="2 5" id="KW-0547">Nucleotide-binding</keyword>
<gene>
    <name evidence="8" type="ORF">C0630_05570</name>
</gene>
<dbReference type="InterPro" id="IPR011009">
    <property type="entry name" value="Kinase-like_dom_sf"/>
</dbReference>
<evidence type="ECO:0000313" key="9">
    <source>
        <dbReference type="Proteomes" id="UP000235015"/>
    </source>
</evidence>
<dbReference type="Gene3D" id="3.30.200.20">
    <property type="entry name" value="Phosphorylase Kinase, domain 1"/>
    <property type="match status" value="1"/>
</dbReference>
<accession>A0A2N6CZ78</accession>
<dbReference type="GO" id="GO:0004674">
    <property type="term" value="F:protein serine/threonine kinase activity"/>
    <property type="evidence" value="ECO:0007669"/>
    <property type="project" value="UniProtKB-KW"/>
</dbReference>
<dbReference type="STRING" id="1111735.GCA_000428045_00469"/>
<comment type="caution">
    <text evidence="8">The sequence shown here is derived from an EMBL/GenBank/DDBJ whole genome shotgun (WGS) entry which is preliminary data.</text>
</comment>
<feature type="domain" description="Protein kinase" evidence="7">
    <location>
        <begin position="12"/>
        <end position="265"/>
    </location>
</feature>
<evidence type="ECO:0000256" key="2">
    <source>
        <dbReference type="ARBA" id="ARBA00022741"/>
    </source>
</evidence>
<dbReference type="PANTHER" id="PTHR43289:SF6">
    <property type="entry name" value="SERINE_THREONINE-PROTEIN KINASE NEKL-3"/>
    <property type="match status" value="1"/>
</dbReference>
<dbReference type="AlphaFoldDB" id="A0A2N6CZ78"/>